<dbReference type="Proteomes" id="UP000789901">
    <property type="component" value="Unassembled WGS sequence"/>
</dbReference>
<reference evidence="2 3" key="1">
    <citation type="submission" date="2021-06" db="EMBL/GenBank/DDBJ databases">
        <authorList>
            <person name="Kallberg Y."/>
            <person name="Tangrot J."/>
            <person name="Rosling A."/>
        </authorList>
    </citation>
    <scope>NUCLEOTIDE SEQUENCE [LARGE SCALE GENOMIC DNA]</scope>
    <source>
        <strain evidence="2 3">120-4 pot B 10/14</strain>
    </source>
</reference>
<proteinExistence type="predicted"/>
<evidence type="ECO:0000313" key="3">
    <source>
        <dbReference type="Proteomes" id="UP000789901"/>
    </source>
</evidence>
<sequence length="65" mass="7566">PHPNLNMNRLTLLEFQTPLRILEANQTAKSILKSTQTTQYQHTTATRHENSTVKPTQETTTYLQW</sequence>
<keyword evidence="3" id="KW-1185">Reference proteome</keyword>
<feature type="compositionally biased region" description="Polar residues" evidence="1">
    <location>
        <begin position="52"/>
        <end position="65"/>
    </location>
</feature>
<evidence type="ECO:0000256" key="1">
    <source>
        <dbReference type="SAM" id="MobiDB-lite"/>
    </source>
</evidence>
<feature type="region of interest" description="Disordered" evidence="1">
    <location>
        <begin position="42"/>
        <end position="65"/>
    </location>
</feature>
<name>A0ABN7WGI0_GIGMA</name>
<gene>
    <name evidence="2" type="ORF">GMARGA_LOCUS30551</name>
</gene>
<accession>A0ABN7WGI0</accession>
<protein>
    <submittedName>
        <fullName evidence="2">32241_t:CDS:1</fullName>
    </submittedName>
</protein>
<organism evidence="2 3">
    <name type="scientific">Gigaspora margarita</name>
    <dbReference type="NCBI Taxonomy" id="4874"/>
    <lineage>
        <taxon>Eukaryota</taxon>
        <taxon>Fungi</taxon>
        <taxon>Fungi incertae sedis</taxon>
        <taxon>Mucoromycota</taxon>
        <taxon>Glomeromycotina</taxon>
        <taxon>Glomeromycetes</taxon>
        <taxon>Diversisporales</taxon>
        <taxon>Gigasporaceae</taxon>
        <taxon>Gigaspora</taxon>
    </lineage>
</organism>
<dbReference type="EMBL" id="CAJVQB010043296">
    <property type="protein sequence ID" value="CAG8831063.1"/>
    <property type="molecule type" value="Genomic_DNA"/>
</dbReference>
<feature type="non-terminal residue" evidence="2">
    <location>
        <position position="1"/>
    </location>
</feature>
<evidence type="ECO:0000313" key="2">
    <source>
        <dbReference type="EMBL" id="CAG8831063.1"/>
    </source>
</evidence>
<comment type="caution">
    <text evidence="2">The sequence shown here is derived from an EMBL/GenBank/DDBJ whole genome shotgun (WGS) entry which is preliminary data.</text>
</comment>